<sequence>MGRLDDHAKKRIVELRKAGLSFRKIKKVLELDNIRVTPQAVYLFLKRKNVELAQPPGASHLQPAGGQGSRRTGMNRAGWEDEQLWNLLQENETEQNKQAEPRVSRQPGPRPPALPGRATMSCKEPHLNDNQDCKDSIKIVSVTSLCKDSGHFGKVPAVPMGPSPAAQLSPINSDDCSGIQTSAVGSHPALLPPTTEEQQLNSRGRMFLPPARNPALIVKKKIVDRAIHLQKKATIHNGHSPSDSTTVLPFLVGVQPASQPPRANPSVMAASMSRSAHVKDASTQTALLNPACPPGNENPVWGVQMLAPSPSPHAIAEKLDAVHTEVQKLMHAMHAVLERQCRMERQQEQQQRFQQEVLMTLQQLSSNVSHGTVPGNEPCVPFSSMADPSPTVPNFSQFKMELI</sequence>
<dbReference type="OrthoDB" id="8895781at2759"/>
<comment type="caution">
    <text evidence="2">The sequence shown here is derived from an EMBL/GenBank/DDBJ whole genome shotgun (WGS) entry which is preliminary data.</text>
</comment>
<keyword evidence="3" id="KW-1185">Reference proteome</keyword>
<reference evidence="2 3" key="1">
    <citation type="journal article" date="2020" name="G3 (Bethesda)">
        <title>Draft Genome of the Common Snapping Turtle, Chelydra serpentina, a Model for Phenotypic Plasticity in Reptiles.</title>
        <authorList>
            <person name="Das D."/>
            <person name="Singh S.K."/>
            <person name="Bierstedt J."/>
            <person name="Erickson A."/>
            <person name="Galli G.L.J."/>
            <person name="Crossley D.A. 2nd"/>
            <person name="Rhen T."/>
        </authorList>
    </citation>
    <scope>NUCLEOTIDE SEQUENCE [LARGE SCALE GENOMIC DNA]</scope>
    <source>
        <strain evidence="2">KW</strain>
    </source>
</reference>
<organism evidence="2 3">
    <name type="scientific">Chelydra serpentina</name>
    <name type="common">Snapping turtle</name>
    <name type="synonym">Testudo serpentina</name>
    <dbReference type="NCBI Taxonomy" id="8475"/>
    <lineage>
        <taxon>Eukaryota</taxon>
        <taxon>Metazoa</taxon>
        <taxon>Chordata</taxon>
        <taxon>Craniata</taxon>
        <taxon>Vertebrata</taxon>
        <taxon>Euteleostomi</taxon>
        <taxon>Archelosauria</taxon>
        <taxon>Testudinata</taxon>
        <taxon>Testudines</taxon>
        <taxon>Cryptodira</taxon>
        <taxon>Durocryptodira</taxon>
        <taxon>Americhelydia</taxon>
        <taxon>Chelydroidea</taxon>
        <taxon>Chelydridae</taxon>
        <taxon>Chelydra</taxon>
    </lineage>
</organism>
<dbReference type="EMBL" id="JAHGAV010001528">
    <property type="protein sequence ID" value="KAG6922067.1"/>
    <property type="molecule type" value="Genomic_DNA"/>
</dbReference>
<proteinExistence type="predicted"/>
<gene>
    <name evidence="2" type="ORF">G0U57_003951</name>
</gene>
<accession>A0A8T1S013</accession>
<feature type="region of interest" description="Disordered" evidence="1">
    <location>
        <begin position="92"/>
        <end position="119"/>
    </location>
</feature>
<feature type="compositionally biased region" description="Basic and acidic residues" evidence="1">
    <location>
        <begin position="94"/>
        <end position="103"/>
    </location>
</feature>
<evidence type="ECO:0000313" key="2">
    <source>
        <dbReference type="EMBL" id="KAG6922067.1"/>
    </source>
</evidence>
<dbReference type="Proteomes" id="UP000765507">
    <property type="component" value="Unassembled WGS sequence"/>
</dbReference>
<name>A0A8T1S013_CHESE</name>
<dbReference type="AlphaFoldDB" id="A0A8T1S013"/>
<protein>
    <submittedName>
        <fullName evidence="2">Uncharacterized protein</fullName>
    </submittedName>
</protein>
<evidence type="ECO:0000313" key="3">
    <source>
        <dbReference type="Proteomes" id="UP000765507"/>
    </source>
</evidence>
<feature type="region of interest" description="Disordered" evidence="1">
    <location>
        <begin position="55"/>
        <end position="74"/>
    </location>
</feature>
<evidence type="ECO:0000256" key="1">
    <source>
        <dbReference type="SAM" id="MobiDB-lite"/>
    </source>
</evidence>